<dbReference type="PROSITE" id="PS51795">
    <property type="entry name" value="ZF_FLZ"/>
    <property type="match status" value="1"/>
</dbReference>
<name>A0AAD1ZU26_9LAMI</name>
<dbReference type="AlphaFoldDB" id="A0AAD1ZU26"/>
<organism evidence="7 8">
    <name type="scientific">Fraxinus pennsylvanica</name>
    <dbReference type="NCBI Taxonomy" id="56036"/>
    <lineage>
        <taxon>Eukaryota</taxon>
        <taxon>Viridiplantae</taxon>
        <taxon>Streptophyta</taxon>
        <taxon>Embryophyta</taxon>
        <taxon>Tracheophyta</taxon>
        <taxon>Spermatophyta</taxon>
        <taxon>Magnoliopsida</taxon>
        <taxon>eudicotyledons</taxon>
        <taxon>Gunneridae</taxon>
        <taxon>Pentapetalae</taxon>
        <taxon>asterids</taxon>
        <taxon>lamiids</taxon>
        <taxon>Lamiales</taxon>
        <taxon>Oleaceae</taxon>
        <taxon>Oleeae</taxon>
        <taxon>Fraxinus</taxon>
    </lineage>
</organism>
<proteinExistence type="inferred from homology"/>
<keyword evidence="3" id="KW-0863">Zinc-finger</keyword>
<dbReference type="InterPro" id="IPR044533">
    <property type="entry name" value="FLZ1/2/3"/>
</dbReference>
<evidence type="ECO:0000256" key="1">
    <source>
        <dbReference type="ARBA" id="ARBA00009374"/>
    </source>
</evidence>
<dbReference type="EMBL" id="OU503049">
    <property type="protein sequence ID" value="CAI9775593.1"/>
    <property type="molecule type" value="Genomic_DNA"/>
</dbReference>
<gene>
    <name evidence="7" type="ORF">FPE_LOCUS23023</name>
</gene>
<sequence length="182" mass="20828">MDSAATTTSRIKPCFIEEDYGPDSVAEMETGSSVNSHRQNHSIISTAFYCNSPQIMRNLSAPPNLRSVLGRFLSDGFEEHKPHFLDACFLCKQSLRTNKDIFMYRGNVPFCSVECRQDQIEIDEAKEKRLNLSVSMRTSRTKQQTKSSSPNKSPPDCPLRTDELCTFEFARKYDVEYFSNEK</sequence>
<evidence type="ECO:0000256" key="3">
    <source>
        <dbReference type="ARBA" id="ARBA00022771"/>
    </source>
</evidence>
<keyword evidence="3" id="KW-0862">Zinc</keyword>
<protein>
    <recommendedName>
        <fullName evidence="6">FLZ-type domain-containing protein</fullName>
    </recommendedName>
</protein>
<dbReference type="InterPro" id="IPR007650">
    <property type="entry name" value="Zf-FLZ_dom"/>
</dbReference>
<keyword evidence="8" id="KW-1185">Reference proteome</keyword>
<reference evidence="7" key="1">
    <citation type="submission" date="2023-05" db="EMBL/GenBank/DDBJ databases">
        <authorList>
            <person name="Huff M."/>
        </authorList>
    </citation>
    <scope>NUCLEOTIDE SEQUENCE</scope>
</reference>
<comment type="similarity">
    <text evidence="1">Belongs to the FLZ family.</text>
</comment>
<evidence type="ECO:0000313" key="7">
    <source>
        <dbReference type="EMBL" id="CAI9775593.1"/>
    </source>
</evidence>
<dbReference type="PANTHER" id="PTHR46057:SF9">
    <property type="entry name" value="FCS-LIKE ZINC FINGER 1"/>
    <property type="match status" value="1"/>
</dbReference>
<evidence type="ECO:0000256" key="4">
    <source>
        <dbReference type="PROSITE-ProRule" id="PRU01131"/>
    </source>
</evidence>
<feature type="zinc finger region" description="FLZ-type" evidence="4">
    <location>
        <begin position="83"/>
        <end position="127"/>
    </location>
</feature>
<dbReference type="PANTHER" id="PTHR46057">
    <property type="entry name" value="FCS-LIKE ZINC FINGER 1-RELATED"/>
    <property type="match status" value="1"/>
</dbReference>
<evidence type="ECO:0000256" key="5">
    <source>
        <dbReference type="SAM" id="MobiDB-lite"/>
    </source>
</evidence>
<feature type="domain" description="FLZ-type" evidence="6">
    <location>
        <begin position="83"/>
        <end position="127"/>
    </location>
</feature>
<accession>A0AAD1ZU26</accession>
<dbReference type="Pfam" id="PF04570">
    <property type="entry name" value="zf-FLZ"/>
    <property type="match status" value="1"/>
</dbReference>
<feature type="region of interest" description="Disordered" evidence="5">
    <location>
        <begin position="132"/>
        <end position="160"/>
    </location>
</feature>
<dbReference type="GO" id="GO:0008270">
    <property type="term" value="F:zinc ion binding"/>
    <property type="evidence" value="ECO:0007669"/>
    <property type="project" value="UniProtKB-KW"/>
</dbReference>
<feature type="compositionally biased region" description="Low complexity" evidence="5">
    <location>
        <begin position="137"/>
        <end position="149"/>
    </location>
</feature>
<dbReference type="Proteomes" id="UP000834106">
    <property type="component" value="Chromosome 14"/>
</dbReference>
<evidence type="ECO:0000256" key="2">
    <source>
        <dbReference type="ARBA" id="ARBA00022723"/>
    </source>
</evidence>
<evidence type="ECO:0000259" key="6">
    <source>
        <dbReference type="PROSITE" id="PS51795"/>
    </source>
</evidence>
<evidence type="ECO:0000313" key="8">
    <source>
        <dbReference type="Proteomes" id="UP000834106"/>
    </source>
</evidence>
<keyword evidence="2" id="KW-0479">Metal-binding</keyword>